<evidence type="ECO:0000256" key="2">
    <source>
        <dbReference type="ARBA" id="ARBA00022723"/>
    </source>
</evidence>
<keyword evidence="2" id="KW-0479">Metal-binding</keyword>
<accession>A0A1S7U917</accession>
<dbReference type="Gene3D" id="3.90.850.10">
    <property type="entry name" value="Fumarylacetoacetase-like, C-terminal domain"/>
    <property type="match status" value="1"/>
</dbReference>
<dbReference type="InterPro" id="IPR036663">
    <property type="entry name" value="Fumarylacetoacetase_C_sf"/>
</dbReference>
<feature type="domain" description="Fumarylacetoacetase-like C-terminal" evidence="3">
    <location>
        <begin position="72"/>
        <end position="185"/>
    </location>
</feature>
<dbReference type="Proteomes" id="UP000192140">
    <property type="component" value="Unassembled WGS sequence"/>
</dbReference>
<sequence length="194" mass="20977">MQLLRYDPIGRERPGVLDSDGGIRDISSCCGDLDGEAVRHCNLKRLLEVDIPNLPLVNDDVRVGACTARPRKFICIGLNYHCSAAALKQPILAEPAIAMKALSAICGANDPIELPREAESLDSEVVIGVVIGEPAKYVTEGDARAHIAGYCLDLADHELQWKRGGNTSKGRGHDSFGLIRPYFIHSSACLTNKT</sequence>
<evidence type="ECO:0000313" key="4">
    <source>
        <dbReference type="EMBL" id="CVI63424.1"/>
    </source>
</evidence>
<dbReference type="PANTHER" id="PTHR42796:SF4">
    <property type="entry name" value="FUMARYLACETOACETATE HYDROLASE DOMAIN-CONTAINING PROTEIN 2A"/>
    <property type="match status" value="1"/>
</dbReference>
<evidence type="ECO:0000313" key="5">
    <source>
        <dbReference type="Proteomes" id="UP000192140"/>
    </source>
</evidence>
<dbReference type="GO" id="GO:0044281">
    <property type="term" value="P:small molecule metabolic process"/>
    <property type="evidence" value="ECO:0007669"/>
    <property type="project" value="UniProtKB-ARBA"/>
</dbReference>
<comment type="similarity">
    <text evidence="1">Belongs to the FAH family.</text>
</comment>
<dbReference type="GO" id="GO:0050385">
    <property type="term" value="F:ureidoglycolate lyase activity"/>
    <property type="evidence" value="ECO:0007669"/>
    <property type="project" value="UniProtKB-EC"/>
</dbReference>
<evidence type="ECO:0000256" key="1">
    <source>
        <dbReference type="ARBA" id="ARBA00010211"/>
    </source>
</evidence>
<comment type="caution">
    <text evidence="4">The sequence shown here is derived from an EMBL/GenBank/DDBJ whole genome shotgun (WGS) entry which is preliminary data.</text>
</comment>
<organism evidence="4 5">
    <name type="scientific">Agrobacterium deltaense NCPPB 1641</name>
    <dbReference type="NCBI Taxonomy" id="1183425"/>
    <lineage>
        <taxon>Bacteria</taxon>
        <taxon>Pseudomonadati</taxon>
        <taxon>Pseudomonadota</taxon>
        <taxon>Alphaproteobacteria</taxon>
        <taxon>Hyphomicrobiales</taxon>
        <taxon>Rhizobiaceae</taxon>
        <taxon>Rhizobium/Agrobacterium group</taxon>
        <taxon>Agrobacterium</taxon>
    </lineage>
</organism>
<proteinExistence type="inferred from homology"/>
<protein>
    <submittedName>
        <fullName evidence="4">Ureidoglycolate lyase</fullName>
        <ecNumber evidence="4">4.3.2.3</ecNumber>
    </submittedName>
</protein>
<dbReference type="AlphaFoldDB" id="A0A1S7U917"/>
<reference evidence="4" key="1">
    <citation type="submission" date="2016-01" db="EMBL/GenBank/DDBJ databases">
        <authorList>
            <person name="Regsiter A."/>
            <person name="william w."/>
        </authorList>
    </citation>
    <scope>NUCLEOTIDE SEQUENCE</scope>
    <source>
        <strain evidence="4">NCPPB 1641</strain>
    </source>
</reference>
<dbReference type="InterPro" id="IPR051121">
    <property type="entry name" value="FAH"/>
</dbReference>
<keyword evidence="5" id="KW-1185">Reference proteome</keyword>
<name>A0A1S7U917_9HYPH</name>
<keyword evidence="4" id="KW-0456">Lyase</keyword>
<dbReference type="InterPro" id="IPR011234">
    <property type="entry name" value="Fumarylacetoacetase-like_C"/>
</dbReference>
<dbReference type="GO" id="GO:0046872">
    <property type="term" value="F:metal ion binding"/>
    <property type="evidence" value="ECO:0007669"/>
    <property type="project" value="UniProtKB-KW"/>
</dbReference>
<dbReference type="Pfam" id="PF01557">
    <property type="entry name" value="FAA_hydrolase"/>
    <property type="match status" value="1"/>
</dbReference>
<dbReference type="PANTHER" id="PTHR42796">
    <property type="entry name" value="FUMARYLACETOACETATE HYDROLASE DOMAIN-CONTAINING PROTEIN 2A-RELATED"/>
    <property type="match status" value="1"/>
</dbReference>
<dbReference type="SUPFAM" id="SSF56529">
    <property type="entry name" value="FAH"/>
    <property type="match status" value="1"/>
</dbReference>
<evidence type="ECO:0000259" key="3">
    <source>
        <dbReference type="Pfam" id="PF01557"/>
    </source>
</evidence>
<dbReference type="EMBL" id="FCNP01000049">
    <property type="protein sequence ID" value="CVI63424.1"/>
    <property type="molecule type" value="Genomic_DNA"/>
</dbReference>
<dbReference type="EC" id="4.3.2.3" evidence="4"/>
<gene>
    <name evidence="4" type="ORF">AGR7A_pAt20225</name>
</gene>